<evidence type="ECO:0000313" key="8">
    <source>
        <dbReference type="Proteomes" id="UP001431776"/>
    </source>
</evidence>
<dbReference type="GO" id="GO:0016491">
    <property type="term" value="F:oxidoreductase activity"/>
    <property type="evidence" value="ECO:0007669"/>
    <property type="project" value="UniProtKB-KW"/>
</dbReference>
<dbReference type="Gene3D" id="3.40.462.20">
    <property type="match status" value="1"/>
</dbReference>
<organism evidence="7 8">
    <name type="scientific">Anaerobaca lacustris</name>
    <dbReference type="NCBI Taxonomy" id="3044600"/>
    <lineage>
        <taxon>Bacteria</taxon>
        <taxon>Pseudomonadati</taxon>
        <taxon>Planctomycetota</taxon>
        <taxon>Phycisphaerae</taxon>
        <taxon>Sedimentisphaerales</taxon>
        <taxon>Anaerobacaceae</taxon>
        <taxon>Anaerobaca</taxon>
    </lineage>
</organism>
<evidence type="ECO:0000256" key="2">
    <source>
        <dbReference type="ARBA" id="ARBA00005466"/>
    </source>
</evidence>
<comment type="caution">
    <text evidence="7">The sequence shown here is derived from an EMBL/GenBank/DDBJ whole genome shotgun (WGS) entry which is preliminary data.</text>
</comment>
<comment type="similarity">
    <text evidence="2">Belongs to the oxygen-dependent FAD-linked oxidoreductase family.</text>
</comment>
<dbReference type="Proteomes" id="UP001431776">
    <property type="component" value="Unassembled WGS sequence"/>
</dbReference>
<dbReference type="InterPro" id="IPR016169">
    <property type="entry name" value="FAD-bd_PCMH_sub2"/>
</dbReference>
<evidence type="ECO:0000256" key="5">
    <source>
        <dbReference type="ARBA" id="ARBA00023002"/>
    </source>
</evidence>
<dbReference type="Pfam" id="PF08031">
    <property type="entry name" value="BBE"/>
    <property type="match status" value="1"/>
</dbReference>
<dbReference type="PANTHER" id="PTHR42973">
    <property type="entry name" value="BINDING OXIDOREDUCTASE, PUTATIVE (AFU_ORTHOLOGUE AFUA_1G17690)-RELATED"/>
    <property type="match status" value="1"/>
</dbReference>
<dbReference type="PROSITE" id="PS00862">
    <property type="entry name" value="OX2_COVAL_FAD"/>
    <property type="match status" value="1"/>
</dbReference>
<dbReference type="SUPFAM" id="SSF56176">
    <property type="entry name" value="FAD-binding/transporter-associated domain-like"/>
    <property type="match status" value="1"/>
</dbReference>
<evidence type="ECO:0000256" key="3">
    <source>
        <dbReference type="ARBA" id="ARBA00022630"/>
    </source>
</evidence>
<dbReference type="Gene3D" id="3.30.43.10">
    <property type="entry name" value="Uridine Diphospho-n-acetylenolpyruvylglucosamine Reductase, domain 2"/>
    <property type="match status" value="1"/>
</dbReference>
<dbReference type="InterPro" id="IPR016166">
    <property type="entry name" value="FAD-bd_PCMH"/>
</dbReference>
<accession>A0AAW6U038</accession>
<dbReference type="InterPro" id="IPR006094">
    <property type="entry name" value="Oxid_FAD_bind_N"/>
</dbReference>
<dbReference type="PROSITE" id="PS51387">
    <property type="entry name" value="FAD_PCMH"/>
    <property type="match status" value="1"/>
</dbReference>
<name>A0AAW6U038_9BACT</name>
<keyword evidence="8" id="KW-1185">Reference proteome</keyword>
<dbReference type="InterPro" id="IPR016164">
    <property type="entry name" value="FAD-linked_Oxase-like_C"/>
</dbReference>
<proteinExistence type="inferred from homology"/>
<evidence type="ECO:0000259" key="6">
    <source>
        <dbReference type="PROSITE" id="PS51387"/>
    </source>
</evidence>
<evidence type="ECO:0000256" key="4">
    <source>
        <dbReference type="ARBA" id="ARBA00022827"/>
    </source>
</evidence>
<keyword evidence="5" id="KW-0560">Oxidoreductase</keyword>
<gene>
    <name evidence="7" type="ORF">QJ522_12545</name>
</gene>
<comment type="cofactor">
    <cofactor evidence="1">
        <name>FAD</name>
        <dbReference type="ChEBI" id="CHEBI:57692"/>
    </cofactor>
</comment>
<dbReference type="SUPFAM" id="SSF55103">
    <property type="entry name" value="FAD-linked oxidases, C-terminal domain"/>
    <property type="match status" value="1"/>
</dbReference>
<dbReference type="RefSeq" id="WP_349245289.1">
    <property type="nucleotide sequence ID" value="NZ_JASCXX010000014.1"/>
</dbReference>
<dbReference type="InterPro" id="IPR012951">
    <property type="entry name" value="BBE"/>
</dbReference>
<dbReference type="InterPro" id="IPR036318">
    <property type="entry name" value="FAD-bd_PCMH-like_sf"/>
</dbReference>
<protein>
    <submittedName>
        <fullName evidence="7">FAD-binding oxidoreductase</fullName>
    </submittedName>
</protein>
<sequence>MAAVQLSAQRAHTAVSKEAVAELRAAIHGQVLVPGGDGYEEARKIWNGMIDKRPALIARCTGTADVIAAVDFAREHGVPLSVRGGGHNVAGKALCDDGLVVDLSLMRAVHVDPDVRVVRAQGGATLGDIDRETQAFGLVVPLGAVSQTGVAGLCLHGGMGWLTRKHGLTLDNLVAVDVVTADGRLRRASKTENADLFWAVRGGGGNFGVVTSFEFRAHSISPQVWFLCAMYPMSQAKRIVQFVERFMRQAPEELAVLASLWSAPNDESIPPEHRGEPVIVLLGCYSGPFEKGERAIQPLRELGEPVADLSGPMPFAQVQCSLDADYPDGRLYYWKSVYLPELDEQIIDVLVDAARRRPSPLTSIDIWFLAGAATRIRPDATAYARRDVPYAIGIESNWTDPAESDANVAWARELFDALQPFSRGTYLNFPGFMEDTEKLLHGAYGANYKRLQAIKAEYDPDNLFKGALNIPPKA</sequence>
<feature type="domain" description="FAD-binding PCMH-type" evidence="6">
    <location>
        <begin position="49"/>
        <end position="220"/>
    </location>
</feature>
<dbReference type="Gene3D" id="3.30.465.10">
    <property type="match status" value="1"/>
</dbReference>
<evidence type="ECO:0000313" key="7">
    <source>
        <dbReference type="EMBL" id="MDI6449879.1"/>
    </source>
</evidence>
<dbReference type="AlphaFoldDB" id="A0AAW6U038"/>
<dbReference type="Pfam" id="PF01565">
    <property type="entry name" value="FAD_binding_4"/>
    <property type="match status" value="1"/>
</dbReference>
<keyword evidence="3" id="KW-0285">Flavoprotein</keyword>
<keyword evidence="4" id="KW-0274">FAD</keyword>
<dbReference type="PANTHER" id="PTHR42973:SF39">
    <property type="entry name" value="FAD-BINDING PCMH-TYPE DOMAIN-CONTAINING PROTEIN"/>
    <property type="match status" value="1"/>
</dbReference>
<dbReference type="EMBL" id="JASCXX010000014">
    <property type="protein sequence ID" value="MDI6449879.1"/>
    <property type="molecule type" value="Genomic_DNA"/>
</dbReference>
<dbReference type="InterPro" id="IPR006093">
    <property type="entry name" value="Oxy_OxRdtase_FAD_BS"/>
</dbReference>
<reference evidence="7" key="1">
    <citation type="submission" date="2023-05" db="EMBL/GenBank/DDBJ databases">
        <title>Anaerotaeda fermentans gen. nov., sp. nov., a novel anaerobic planctomycete of the new family within the order Sedimentisphaerales isolated from Taman Peninsula, Russia.</title>
        <authorList>
            <person name="Khomyakova M.A."/>
            <person name="Merkel A.Y."/>
            <person name="Slobodkin A.I."/>
        </authorList>
    </citation>
    <scope>NUCLEOTIDE SEQUENCE</scope>
    <source>
        <strain evidence="7">M17dextr</strain>
    </source>
</reference>
<dbReference type="InterPro" id="IPR016167">
    <property type="entry name" value="FAD-bd_PCMH_sub1"/>
</dbReference>
<evidence type="ECO:0000256" key="1">
    <source>
        <dbReference type="ARBA" id="ARBA00001974"/>
    </source>
</evidence>
<dbReference type="InterPro" id="IPR050416">
    <property type="entry name" value="FAD-linked_Oxidoreductase"/>
</dbReference>
<dbReference type="GO" id="GO:0071949">
    <property type="term" value="F:FAD binding"/>
    <property type="evidence" value="ECO:0007669"/>
    <property type="project" value="InterPro"/>
</dbReference>